<gene>
    <name evidence="1" type="ORF">QE152_g41152</name>
</gene>
<name>A0AAW1H146_POPJA</name>
<accession>A0AAW1H146</accession>
<keyword evidence="2" id="KW-1185">Reference proteome</keyword>
<proteinExistence type="predicted"/>
<feature type="non-terminal residue" evidence="1">
    <location>
        <position position="1"/>
    </location>
</feature>
<dbReference type="AlphaFoldDB" id="A0AAW1H146"/>
<evidence type="ECO:0000313" key="2">
    <source>
        <dbReference type="Proteomes" id="UP001458880"/>
    </source>
</evidence>
<evidence type="ECO:0000313" key="1">
    <source>
        <dbReference type="EMBL" id="KAK9670873.1"/>
    </source>
</evidence>
<protein>
    <submittedName>
        <fullName evidence="1">Uncharacterized protein</fullName>
    </submittedName>
</protein>
<dbReference type="EMBL" id="JASPKY010002093">
    <property type="protein sequence ID" value="KAK9670873.1"/>
    <property type="molecule type" value="Genomic_DNA"/>
</dbReference>
<dbReference type="Proteomes" id="UP001458880">
    <property type="component" value="Unassembled WGS sequence"/>
</dbReference>
<reference evidence="1 2" key="1">
    <citation type="journal article" date="2024" name="BMC Genomics">
        <title>De novo assembly and annotation of Popillia japonica's genome with initial clues to its potential as an invasive pest.</title>
        <authorList>
            <person name="Cucini C."/>
            <person name="Boschi S."/>
            <person name="Funari R."/>
            <person name="Cardaioli E."/>
            <person name="Iannotti N."/>
            <person name="Marturano G."/>
            <person name="Paoli F."/>
            <person name="Bruttini M."/>
            <person name="Carapelli A."/>
            <person name="Frati F."/>
            <person name="Nardi F."/>
        </authorList>
    </citation>
    <scope>NUCLEOTIDE SEQUENCE [LARGE SCALE GENOMIC DNA]</scope>
    <source>
        <strain evidence="1">DMR45628</strain>
    </source>
</reference>
<organism evidence="1 2">
    <name type="scientific">Popillia japonica</name>
    <name type="common">Japanese beetle</name>
    <dbReference type="NCBI Taxonomy" id="7064"/>
    <lineage>
        <taxon>Eukaryota</taxon>
        <taxon>Metazoa</taxon>
        <taxon>Ecdysozoa</taxon>
        <taxon>Arthropoda</taxon>
        <taxon>Hexapoda</taxon>
        <taxon>Insecta</taxon>
        <taxon>Pterygota</taxon>
        <taxon>Neoptera</taxon>
        <taxon>Endopterygota</taxon>
        <taxon>Coleoptera</taxon>
        <taxon>Polyphaga</taxon>
        <taxon>Scarabaeiformia</taxon>
        <taxon>Scarabaeidae</taxon>
        <taxon>Rutelinae</taxon>
        <taxon>Popillia</taxon>
    </lineage>
</organism>
<comment type="caution">
    <text evidence="1">The sequence shown here is derived from an EMBL/GenBank/DDBJ whole genome shotgun (WGS) entry which is preliminary data.</text>
</comment>
<sequence>TVSPDSSLIAMLDILALLNRLNHKIDGLKVAYDTFHINDLGEVLDVRIDYVQWLTDDTNKKFFLCNYPFIFDAQAKTLLLQADQRIQVSLSTT</sequence>